<dbReference type="PANTHER" id="PTHR44688">
    <property type="entry name" value="DNA-BINDING TRANSCRIPTIONAL ACTIVATOR DEVR_DOSR"/>
    <property type="match status" value="1"/>
</dbReference>
<evidence type="ECO:0000259" key="6">
    <source>
        <dbReference type="PROSITE" id="PS50110"/>
    </source>
</evidence>
<dbReference type="SUPFAM" id="SSF52172">
    <property type="entry name" value="CheY-like"/>
    <property type="match status" value="1"/>
</dbReference>
<feature type="domain" description="HTH luxR-type" evidence="5">
    <location>
        <begin position="133"/>
        <end position="198"/>
    </location>
</feature>
<dbReference type="PROSITE" id="PS00622">
    <property type="entry name" value="HTH_LUXR_1"/>
    <property type="match status" value="1"/>
</dbReference>
<dbReference type="Gene3D" id="3.40.50.2300">
    <property type="match status" value="1"/>
</dbReference>
<evidence type="ECO:0000256" key="3">
    <source>
        <dbReference type="ARBA" id="ARBA00023163"/>
    </source>
</evidence>
<comment type="caution">
    <text evidence="7">The sequence shown here is derived from an EMBL/GenBank/DDBJ whole genome shotgun (WGS) entry which is preliminary data.</text>
</comment>
<feature type="modified residue" description="4-aspartylphosphate" evidence="4">
    <location>
        <position position="52"/>
    </location>
</feature>
<dbReference type="Gene3D" id="1.10.10.10">
    <property type="entry name" value="Winged helix-like DNA-binding domain superfamily/Winged helix DNA-binding domain"/>
    <property type="match status" value="1"/>
</dbReference>
<dbReference type="InterPro" id="IPR016032">
    <property type="entry name" value="Sig_transdc_resp-reg_C-effctor"/>
</dbReference>
<dbReference type="InterPro" id="IPR011006">
    <property type="entry name" value="CheY-like_superfamily"/>
</dbReference>
<dbReference type="PANTHER" id="PTHR44688:SF16">
    <property type="entry name" value="DNA-BINDING TRANSCRIPTIONAL ACTIVATOR DEVR_DOSR"/>
    <property type="match status" value="1"/>
</dbReference>
<evidence type="ECO:0000256" key="1">
    <source>
        <dbReference type="ARBA" id="ARBA00023015"/>
    </source>
</evidence>
<dbReference type="EMBL" id="BMYO01000001">
    <property type="protein sequence ID" value="GHD55738.1"/>
    <property type="molecule type" value="Genomic_DNA"/>
</dbReference>
<evidence type="ECO:0000313" key="7">
    <source>
        <dbReference type="EMBL" id="GHD55738.1"/>
    </source>
</evidence>
<dbReference type="Pfam" id="PF00196">
    <property type="entry name" value="GerE"/>
    <property type="match status" value="1"/>
</dbReference>
<dbReference type="Pfam" id="PF00072">
    <property type="entry name" value="Response_reg"/>
    <property type="match status" value="1"/>
</dbReference>
<dbReference type="PROSITE" id="PS50110">
    <property type="entry name" value="RESPONSE_REGULATORY"/>
    <property type="match status" value="1"/>
</dbReference>
<dbReference type="RefSeq" id="WP_189458267.1">
    <property type="nucleotide sequence ID" value="NZ_BMYO01000001.1"/>
</dbReference>
<dbReference type="SUPFAM" id="SSF46894">
    <property type="entry name" value="C-terminal effector domain of the bipartite response regulators"/>
    <property type="match status" value="1"/>
</dbReference>
<name>A0ABQ3GVQ0_9NEIS</name>
<proteinExistence type="predicted"/>
<dbReference type="PRINTS" id="PR00038">
    <property type="entry name" value="HTHLUXR"/>
</dbReference>
<gene>
    <name evidence="7" type="primary">dctR</name>
    <name evidence="7" type="ORF">GCM10007350_01770</name>
</gene>
<dbReference type="GO" id="GO:0003677">
    <property type="term" value="F:DNA binding"/>
    <property type="evidence" value="ECO:0007669"/>
    <property type="project" value="UniProtKB-KW"/>
</dbReference>
<dbReference type="CDD" id="cd06170">
    <property type="entry name" value="LuxR_C_like"/>
    <property type="match status" value="1"/>
</dbReference>
<evidence type="ECO:0000313" key="8">
    <source>
        <dbReference type="Proteomes" id="UP000604737"/>
    </source>
</evidence>
<dbReference type="SMART" id="SM00448">
    <property type="entry name" value="REC"/>
    <property type="match status" value="1"/>
</dbReference>
<accession>A0ABQ3GVQ0</accession>
<dbReference type="InterPro" id="IPR001789">
    <property type="entry name" value="Sig_transdc_resp-reg_receiver"/>
</dbReference>
<feature type="domain" description="Response regulatory" evidence="6">
    <location>
        <begin position="3"/>
        <end position="117"/>
    </location>
</feature>
<dbReference type="PROSITE" id="PS50043">
    <property type="entry name" value="HTH_LUXR_2"/>
    <property type="match status" value="1"/>
</dbReference>
<dbReference type="InterPro" id="IPR000792">
    <property type="entry name" value="Tscrpt_reg_LuxR_C"/>
</dbReference>
<protein>
    <submittedName>
        <fullName evidence="7">DNA-binding response regulator</fullName>
    </submittedName>
</protein>
<sequence length="212" mass="23084">MRPIAIIDDDIAVRDALSLLFETREWPSAGFESAEHFLAAANVADYACLVIDVRMTGMTGLELFAELQGAPYLPPVIFLTGHGDVPMAVSAVKGGASDFLEKPYDHKVLLSKVEEYLQNDVAARSSWETRQTLSERLASLTPREREVLRELLAGKLNKQIADALDISIKTVEVHRARIYAKLRVRSAVELAAQLKAVPIAEIVGEAAAGGDS</sequence>
<reference evidence="8" key="1">
    <citation type="journal article" date="2019" name="Int. J. Syst. Evol. Microbiol.">
        <title>The Global Catalogue of Microorganisms (GCM) 10K type strain sequencing project: providing services to taxonomists for standard genome sequencing and annotation.</title>
        <authorList>
            <consortium name="The Broad Institute Genomics Platform"/>
            <consortium name="The Broad Institute Genome Sequencing Center for Infectious Disease"/>
            <person name="Wu L."/>
            <person name="Ma J."/>
        </authorList>
    </citation>
    <scope>NUCLEOTIDE SEQUENCE [LARGE SCALE GENOMIC DNA]</scope>
    <source>
        <strain evidence="8">KCTC 23701</strain>
    </source>
</reference>
<evidence type="ECO:0000259" key="5">
    <source>
        <dbReference type="PROSITE" id="PS50043"/>
    </source>
</evidence>
<evidence type="ECO:0000256" key="2">
    <source>
        <dbReference type="ARBA" id="ARBA00023125"/>
    </source>
</evidence>
<dbReference type="Proteomes" id="UP000604737">
    <property type="component" value="Unassembled WGS sequence"/>
</dbReference>
<dbReference type="SMART" id="SM00421">
    <property type="entry name" value="HTH_LUXR"/>
    <property type="match status" value="1"/>
</dbReference>
<keyword evidence="1" id="KW-0805">Transcription regulation</keyword>
<keyword evidence="2 7" id="KW-0238">DNA-binding</keyword>
<keyword evidence="4" id="KW-0597">Phosphoprotein</keyword>
<keyword evidence="8" id="KW-1185">Reference proteome</keyword>
<evidence type="ECO:0000256" key="4">
    <source>
        <dbReference type="PROSITE-ProRule" id="PRU00169"/>
    </source>
</evidence>
<dbReference type="InterPro" id="IPR036388">
    <property type="entry name" value="WH-like_DNA-bd_sf"/>
</dbReference>
<organism evidence="7 8">
    <name type="scientific">Jeongeupia chitinilytica</name>
    <dbReference type="NCBI Taxonomy" id="1041641"/>
    <lineage>
        <taxon>Bacteria</taxon>
        <taxon>Pseudomonadati</taxon>
        <taxon>Pseudomonadota</taxon>
        <taxon>Betaproteobacteria</taxon>
        <taxon>Neisseriales</taxon>
        <taxon>Chitinibacteraceae</taxon>
        <taxon>Jeongeupia</taxon>
    </lineage>
</organism>
<keyword evidence="3" id="KW-0804">Transcription</keyword>